<gene>
    <name evidence="1" type="ORF">S01H1_16678</name>
</gene>
<comment type="caution">
    <text evidence="1">The sequence shown here is derived from an EMBL/GenBank/DDBJ whole genome shotgun (WGS) entry which is preliminary data.</text>
</comment>
<evidence type="ECO:0000313" key="1">
    <source>
        <dbReference type="EMBL" id="GAF67297.1"/>
    </source>
</evidence>
<proteinExistence type="predicted"/>
<feature type="non-terminal residue" evidence="1">
    <location>
        <position position="1"/>
    </location>
</feature>
<sequence length="32" mass="3154">ARALGVAVTILVEGETEAQGEENPDAAEGEAG</sequence>
<organism evidence="1">
    <name type="scientific">marine sediment metagenome</name>
    <dbReference type="NCBI Taxonomy" id="412755"/>
    <lineage>
        <taxon>unclassified sequences</taxon>
        <taxon>metagenomes</taxon>
        <taxon>ecological metagenomes</taxon>
    </lineage>
</organism>
<name>X0RU67_9ZZZZ</name>
<dbReference type="AlphaFoldDB" id="X0RU67"/>
<accession>X0RU67</accession>
<reference evidence="1" key="1">
    <citation type="journal article" date="2014" name="Front. Microbiol.">
        <title>High frequency of phylogenetically diverse reductive dehalogenase-homologous genes in deep subseafloor sedimentary metagenomes.</title>
        <authorList>
            <person name="Kawai M."/>
            <person name="Futagami T."/>
            <person name="Toyoda A."/>
            <person name="Takaki Y."/>
            <person name="Nishi S."/>
            <person name="Hori S."/>
            <person name="Arai W."/>
            <person name="Tsubouchi T."/>
            <person name="Morono Y."/>
            <person name="Uchiyama I."/>
            <person name="Ito T."/>
            <person name="Fujiyama A."/>
            <person name="Inagaki F."/>
            <person name="Takami H."/>
        </authorList>
    </citation>
    <scope>NUCLEOTIDE SEQUENCE</scope>
    <source>
        <strain evidence="1">Expedition CK06-06</strain>
    </source>
</reference>
<protein>
    <submittedName>
        <fullName evidence="1">Uncharacterized protein</fullName>
    </submittedName>
</protein>
<dbReference type="EMBL" id="BARS01008785">
    <property type="protein sequence ID" value="GAF67297.1"/>
    <property type="molecule type" value="Genomic_DNA"/>
</dbReference>